<dbReference type="AlphaFoldDB" id="A0A080WHT0"/>
<dbReference type="Proteomes" id="UP000008864">
    <property type="component" value="Unassembled WGS sequence"/>
</dbReference>
<dbReference type="RefSeq" id="XP_047605693.1">
    <property type="nucleotide sequence ID" value="XM_047750911.1"/>
</dbReference>
<accession>A0A080WHT0</accession>
<proteinExistence type="predicted"/>
<reference evidence="3" key="1">
    <citation type="journal article" date="2012" name="MBio">
        <title>Comparative genome analysis of Trichophyton rubrum and related dermatophytes reveals candidate genes involved in infection.</title>
        <authorList>
            <person name="Martinez D.A."/>
            <person name="Oliver B.G."/>
            <person name="Graeser Y."/>
            <person name="Goldberg J.M."/>
            <person name="Li W."/>
            <person name="Martinez-Rossi N.M."/>
            <person name="Monod M."/>
            <person name="Shelest E."/>
            <person name="Barton R.C."/>
            <person name="Birch E."/>
            <person name="Brakhage A.A."/>
            <person name="Chen Z."/>
            <person name="Gurr S.J."/>
            <person name="Heiman D."/>
            <person name="Heitman J."/>
            <person name="Kosti I."/>
            <person name="Rossi A."/>
            <person name="Saif S."/>
            <person name="Samalova M."/>
            <person name="Saunders C.W."/>
            <person name="Shea T."/>
            <person name="Summerbell R.C."/>
            <person name="Xu J."/>
            <person name="Young S."/>
            <person name="Zeng Q."/>
            <person name="Birren B.W."/>
            <person name="Cuomo C.A."/>
            <person name="White T.C."/>
        </authorList>
    </citation>
    <scope>NUCLEOTIDE SEQUENCE [LARGE SCALE GENOMIC DNA]</scope>
    <source>
        <strain evidence="3">ATCC MYA-4607 / CBS 118892</strain>
    </source>
</reference>
<gene>
    <name evidence="2" type="ORF">TERG_11865</name>
</gene>
<dbReference type="HOGENOM" id="CLU_1817185_0_0_1"/>
<organism evidence="2 3">
    <name type="scientific">Trichophyton rubrum (strain ATCC MYA-4607 / CBS 118892)</name>
    <name type="common">Athlete's foot fungus</name>
    <dbReference type="NCBI Taxonomy" id="559305"/>
    <lineage>
        <taxon>Eukaryota</taxon>
        <taxon>Fungi</taxon>
        <taxon>Dikarya</taxon>
        <taxon>Ascomycota</taxon>
        <taxon>Pezizomycotina</taxon>
        <taxon>Eurotiomycetes</taxon>
        <taxon>Eurotiomycetidae</taxon>
        <taxon>Onygenales</taxon>
        <taxon>Arthrodermataceae</taxon>
        <taxon>Trichophyton</taxon>
    </lineage>
</organism>
<evidence type="ECO:0000313" key="2">
    <source>
        <dbReference type="EMBL" id="KFL60909.1"/>
    </source>
</evidence>
<evidence type="ECO:0000256" key="1">
    <source>
        <dbReference type="SAM" id="MobiDB-lite"/>
    </source>
</evidence>
<sequence length="142" mass="15841">MATPWNFRIRPTSPHERQPGKIQVTRPTAINRRSSNLYEREAETYTFLFEPYKLGGATVYTFTIRSYPGDALGCNVSVFAKVGLELSTALNNSRAFIGPGMKGRSIPVVKYSKGKLLQRGNYKISPPAYGRTLADLPAQEVR</sequence>
<dbReference type="EMBL" id="GG700649">
    <property type="protein sequence ID" value="KFL60909.1"/>
    <property type="molecule type" value="Genomic_DNA"/>
</dbReference>
<evidence type="ECO:0000313" key="3">
    <source>
        <dbReference type="Proteomes" id="UP000008864"/>
    </source>
</evidence>
<protein>
    <submittedName>
        <fullName evidence="2">Uncharacterized protein</fullName>
    </submittedName>
</protein>
<dbReference type="InParanoid" id="A0A080WHT0"/>
<feature type="region of interest" description="Disordered" evidence="1">
    <location>
        <begin position="1"/>
        <end position="21"/>
    </location>
</feature>
<keyword evidence="3" id="KW-1185">Reference proteome</keyword>
<name>A0A080WHT0_TRIRC</name>
<dbReference type="GeneID" id="71777219"/>